<comment type="caution">
    <text evidence="7">The sequence shown here is derived from an EMBL/GenBank/DDBJ whole genome shotgun (WGS) entry which is preliminary data.</text>
</comment>
<dbReference type="InterPro" id="IPR021115">
    <property type="entry name" value="Pyridoxal-P_BS"/>
</dbReference>
<evidence type="ECO:0000256" key="4">
    <source>
        <dbReference type="ARBA" id="ARBA00023239"/>
    </source>
</evidence>
<dbReference type="SUPFAM" id="SSF53383">
    <property type="entry name" value="PLP-dependent transferases"/>
    <property type="match status" value="1"/>
</dbReference>
<dbReference type="RefSeq" id="WP_081145861.1">
    <property type="nucleotide sequence ID" value="NZ_LVYD01000013.1"/>
</dbReference>
<keyword evidence="4 6" id="KW-0456">Lyase</keyword>
<dbReference type="PROSITE" id="PS00392">
    <property type="entry name" value="DDC_GAD_HDC_YDC"/>
    <property type="match status" value="1"/>
</dbReference>
<dbReference type="Proteomes" id="UP000192796">
    <property type="component" value="Unassembled WGS sequence"/>
</dbReference>
<dbReference type="InterPro" id="IPR015421">
    <property type="entry name" value="PyrdxlP-dep_Trfase_major"/>
</dbReference>
<dbReference type="PRINTS" id="PR00800">
    <property type="entry name" value="YHDCRBOXLASE"/>
</dbReference>
<evidence type="ECO:0000313" key="7">
    <source>
        <dbReference type="EMBL" id="OQP66016.1"/>
    </source>
</evidence>
<dbReference type="OrthoDB" id="9803665at2"/>
<evidence type="ECO:0000256" key="3">
    <source>
        <dbReference type="ARBA" id="ARBA00022898"/>
    </source>
</evidence>
<comment type="cofactor">
    <cofactor evidence="1 5 6">
        <name>pyridoxal 5'-phosphate</name>
        <dbReference type="ChEBI" id="CHEBI:597326"/>
    </cofactor>
</comment>
<proteinExistence type="inferred from homology"/>
<dbReference type="STRING" id="1703345.A3860_15630"/>
<keyword evidence="8" id="KW-1185">Reference proteome</keyword>
<dbReference type="GO" id="GO:0006520">
    <property type="term" value="P:amino acid metabolic process"/>
    <property type="evidence" value="ECO:0007669"/>
    <property type="project" value="InterPro"/>
</dbReference>
<keyword evidence="3 5" id="KW-0663">Pyridoxal phosphate</keyword>
<evidence type="ECO:0000313" key="8">
    <source>
        <dbReference type="Proteomes" id="UP000192796"/>
    </source>
</evidence>
<dbReference type="Gene3D" id="3.40.640.10">
    <property type="entry name" value="Type I PLP-dependent aspartate aminotransferase-like (Major domain)"/>
    <property type="match status" value="1"/>
</dbReference>
<keyword evidence="2" id="KW-0210">Decarboxylase</keyword>
<dbReference type="EMBL" id="LVYD01000013">
    <property type="protein sequence ID" value="OQP66016.1"/>
    <property type="molecule type" value="Genomic_DNA"/>
</dbReference>
<protein>
    <submittedName>
        <fullName evidence="7">Amino acid decarboxylase</fullName>
    </submittedName>
</protein>
<feature type="modified residue" description="N6-(pyridoxal phosphate)lysine" evidence="5">
    <location>
        <position position="306"/>
    </location>
</feature>
<dbReference type="AlphaFoldDB" id="A0A1V9G6B4"/>
<dbReference type="InterPro" id="IPR002129">
    <property type="entry name" value="PyrdxlP-dep_de-COase"/>
</dbReference>
<evidence type="ECO:0000256" key="1">
    <source>
        <dbReference type="ARBA" id="ARBA00001933"/>
    </source>
</evidence>
<evidence type="ECO:0000256" key="5">
    <source>
        <dbReference type="PIRSR" id="PIRSR602129-50"/>
    </source>
</evidence>
<comment type="similarity">
    <text evidence="6">Belongs to the group II decarboxylase family.</text>
</comment>
<evidence type="ECO:0000256" key="6">
    <source>
        <dbReference type="RuleBase" id="RU000382"/>
    </source>
</evidence>
<reference evidence="7 8" key="1">
    <citation type="submission" date="2016-03" db="EMBL/GenBank/DDBJ databases">
        <title>Niastella vici sp. nov., isolated from farmland soil.</title>
        <authorList>
            <person name="Chen L."/>
            <person name="Wang D."/>
            <person name="Yang S."/>
            <person name="Wang G."/>
        </authorList>
    </citation>
    <scope>NUCLEOTIDE SEQUENCE [LARGE SCALE GENOMIC DNA]</scope>
    <source>
        <strain evidence="7 8">DJ57</strain>
    </source>
</reference>
<name>A0A1V9G6B4_9BACT</name>
<dbReference type="Pfam" id="PF00282">
    <property type="entry name" value="Pyridoxal_deC"/>
    <property type="match status" value="1"/>
</dbReference>
<organism evidence="7 8">
    <name type="scientific">Niastella vici</name>
    <dbReference type="NCBI Taxonomy" id="1703345"/>
    <lineage>
        <taxon>Bacteria</taxon>
        <taxon>Pseudomonadati</taxon>
        <taxon>Bacteroidota</taxon>
        <taxon>Chitinophagia</taxon>
        <taxon>Chitinophagales</taxon>
        <taxon>Chitinophagaceae</taxon>
        <taxon>Niastella</taxon>
    </lineage>
</organism>
<sequence>MKKEALLTEERTLDPQDWSTLNELGHRMLDDLFYYLETTRQRPVYTKPTAAALASMQQPVPEQPQDAKAVYEEFFNHVLPFNINNIHPRFWAWVQGGGTPFGMLADMLASGMNANVSIGDSMPMYVEKQVLDWSKEMMGFPETASGLLLSGASLANITALVVARHAANRDIKTKGLQSVAGPLTVYGSSETHNCVLKGVEVIGIGSDNFRKVPVDADYRIRTDELRRMLLEDRAAGYIPFCIVGNAGTVNTGAIDPLNELAAIAKEHKLWLHVDGAFGAIPNLLPEFADSLKGLELADSLSFDFHKWLYVNYEAACVLIRDPQLHREAFASAVNYLTLHERGLSAGPDGFNNFGMELSRGFKALKIWMSLKQNGLETYRTLIRQNLQQAQYLAELVQMQPELELLAPVPLNIVCFRFNPGNYITKQLNELNREILMRLHEQGIAAPSYTVLNGEYAIRAAITNHRSRFTDFELLVNETVRLGKECLLTT</sequence>
<dbReference type="Gene3D" id="3.90.1150.170">
    <property type="match status" value="2"/>
</dbReference>
<dbReference type="InterPro" id="IPR010977">
    <property type="entry name" value="Aromatic_deC"/>
</dbReference>
<evidence type="ECO:0000256" key="2">
    <source>
        <dbReference type="ARBA" id="ARBA00022793"/>
    </source>
</evidence>
<accession>A0A1V9G6B4</accession>
<dbReference type="InterPro" id="IPR015424">
    <property type="entry name" value="PyrdxlP-dep_Trfase"/>
</dbReference>
<dbReference type="GO" id="GO:0030170">
    <property type="term" value="F:pyridoxal phosphate binding"/>
    <property type="evidence" value="ECO:0007669"/>
    <property type="project" value="InterPro"/>
</dbReference>
<dbReference type="GO" id="GO:0016831">
    <property type="term" value="F:carboxy-lyase activity"/>
    <property type="evidence" value="ECO:0007669"/>
    <property type="project" value="UniProtKB-KW"/>
</dbReference>
<dbReference type="GO" id="GO:0019752">
    <property type="term" value="P:carboxylic acid metabolic process"/>
    <property type="evidence" value="ECO:0007669"/>
    <property type="project" value="InterPro"/>
</dbReference>
<gene>
    <name evidence="7" type="ORF">A3860_15630</name>
</gene>
<dbReference type="PANTHER" id="PTHR11999">
    <property type="entry name" value="GROUP II PYRIDOXAL-5-PHOSPHATE DECARBOXYLASE"/>
    <property type="match status" value="1"/>
</dbReference>
<dbReference type="PANTHER" id="PTHR11999:SF70">
    <property type="entry name" value="MIP05841P"/>
    <property type="match status" value="1"/>
</dbReference>